<dbReference type="Pfam" id="PF00501">
    <property type="entry name" value="AMP-binding"/>
    <property type="match status" value="1"/>
</dbReference>
<dbReference type="InterPro" id="IPR036736">
    <property type="entry name" value="ACP-like_sf"/>
</dbReference>
<dbReference type="InterPro" id="IPR001242">
    <property type="entry name" value="Condensation_dom"/>
</dbReference>
<dbReference type="Gene3D" id="1.10.1200.10">
    <property type="entry name" value="ACP-like"/>
    <property type="match status" value="1"/>
</dbReference>
<dbReference type="Gene3D" id="3.30.300.30">
    <property type="match status" value="1"/>
</dbReference>
<comment type="caution">
    <text evidence="6">The sequence shown here is derived from an EMBL/GenBank/DDBJ whole genome shotgun (WGS) entry which is preliminary data.</text>
</comment>
<dbReference type="InterPro" id="IPR010071">
    <property type="entry name" value="AA_adenyl_dom"/>
</dbReference>
<dbReference type="PANTHER" id="PTHR45527:SF1">
    <property type="entry name" value="FATTY ACID SYNTHASE"/>
    <property type="match status" value="1"/>
</dbReference>
<dbReference type="Gene3D" id="3.30.559.10">
    <property type="entry name" value="Chloramphenicol acetyltransferase-like domain"/>
    <property type="match status" value="1"/>
</dbReference>
<evidence type="ECO:0000259" key="5">
    <source>
        <dbReference type="PROSITE" id="PS50075"/>
    </source>
</evidence>
<dbReference type="SUPFAM" id="SSF56801">
    <property type="entry name" value="Acetyl-CoA synthetase-like"/>
    <property type="match status" value="1"/>
</dbReference>
<dbReference type="InterPro" id="IPR025110">
    <property type="entry name" value="AMP-bd_C"/>
</dbReference>
<dbReference type="CDD" id="cd19540">
    <property type="entry name" value="LCL_NRPS-like"/>
    <property type="match status" value="1"/>
</dbReference>
<dbReference type="SUPFAM" id="SSF52777">
    <property type="entry name" value="CoA-dependent acyltransferases"/>
    <property type="match status" value="2"/>
</dbReference>
<dbReference type="InterPro" id="IPR000873">
    <property type="entry name" value="AMP-dep_synth/lig_dom"/>
</dbReference>
<dbReference type="Pfam" id="PF00550">
    <property type="entry name" value="PP-binding"/>
    <property type="match status" value="1"/>
</dbReference>
<sequence>MTPTPSGRGVGGGADTLLAGFAHSVRRHPDRTAVVSDDRVLTYAELNRAAETVAARIQAGAVDPGSHIGIFLTRSVDLVVAAIAALKAGCAYIPLDPANPPARLARILDVAEPALVVTTGALGDSLPPGTPVLRLDGPRPADLRYHAPSVDPDACAYVIFTSGTTGQPKGVRISHGNVLHLFGSTDSLFAFDEHDVWSMFHSFAFDVAVWEMWGALLYGGCVVVVPELVARDPAAFRRLLLHRRVTVLSQTPTAFQQLVAEEQRHDDRLSVRRVVFGGEALRFAILAPWAAKYGDETVELINMYGITETTVHASYRRIREADLHQGASLIGVPLPHSDLLLTDDQLRPVPPGEVGEIVVTGPGVGLGYHAQPELTRQRFVELTGADGRPVRGYRSGDLARRRPDGDLEYLGRADNQVKIRGFRVELGEIEAALVRLPAVRAAAVALRPLPTGEQAIIGYVVPAGVDPPDQQQLHGELSRALPGYMVPAAFVTLDALPRTVNGKLDRSALPDPVFAAGVGRAPRSVVEELLCQVFAQVLGRSSVERDDNFFVLGGHSLSAVRLTNRIRAVLGLEVGIQELFASPTVAGLTATRTGTAGRPPLTRRADPATVSLSYAQQQLWSRHRRPGGPPAGQVSYALHLTGRVDVAALGAGLTDVVRRHAVLRTVFAEHDGAPLPRVVDAGALRALLVVEQVDAEKLDGSVTSAAREPVDPRREPAVRARLFTVAADRSVLLLVLHRIAADEWSWEPLLRDLAEAYGARLAGRAPHWQPLAVEYADYADWQRDLLGDADDPDSLAGRQLAFWRGHLDGLPEEPALPVVDRDRPAGPQVPGDPVRLDTDADLHVRLTGLARASGTTVAMVLRAAVAALLTRLGAGTDLAIAGTVPGRVDPVLEPLVGPFGNTVVTRVDTGGDPTFAELLVRVRTAELATAGHQDLPFGRLVELLDPVRAVHRQPPARVMVATPPAVAPDLVLPGLDVTTAPVSTGGPEFELTFRFESRHDADGQPLGVSGCLEYHADRYRRETVERLAVTLGRLLEQAVSHPATRLGQFDVLDAGALR</sequence>
<name>A0ABS3VZ01_MICEH</name>
<evidence type="ECO:0000313" key="6">
    <source>
        <dbReference type="EMBL" id="MBO4209653.1"/>
    </source>
</evidence>
<dbReference type="EMBL" id="WVUH01000330">
    <property type="protein sequence ID" value="MBO4209653.1"/>
    <property type="molecule type" value="Genomic_DNA"/>
</dbReference>
<evidence type="ECO:0000256" key="2">
    <source>
        <dbReference type="ARBA" id="ARBA00022450"/>
    </source>
</evidence>
<gene>
    <name evidence="6" type="ORF">GSF22_27220</name>
</gene>
<dbReference type="Pfam" id="PF13193">
    <property type="entry name" value="AMP-binding_C"/>
    <property type="match status" value="1"/>
</dbReference>
<dbReference type="Proteomes" id="UP000823521">
    <property type="component" value="Unassembled WGS sequence"/>
</dbReference>
<evidence type="ECO:0000256" key="1">
    <source>
        <dbReference type="ARBA" id="ARBA00001957"/>
    </source>
</evidence>
<dbReference type="InterPro" id="IPR045851">
    <property type="entry name" value="AMP-bd_C_sf"/>
</dbReference>
<feature type="region of interest" description="Disordered" evidence="4">
    <location>
        <begin position="817"/>
        <end position="836"/>
    </location>
</feature>
<dbReference type="InterPro" id="IPR023213">
    <property type="entry name" value="CAT-like_dom_sf"/>
</dbReference>
<dbReference type="SUPFAM" id="SSF47336">
    <property type="entry name" value="ACP-like"/>
    <property type="match status" value="1"/>
</dbReference>
<reference evidence="6 7" key="1">
    <citation type="submission" date="2019-12" db="EMBL/GenBank/DDBJ databases">
        <title>Whole genome sequencing of endophytic Actinobacterium Micromonospora sp. MPMI6T.</title>
        <authorList>
            <person name="Evv R."/>
            <person name="Podile A.R."/>
        </authorList>
    </citation>
    <scope>NUCLEOTIDE SEQUENCE [LARGE SCALE GENOMIC DNA]</scope>
    <source>
        <strain evidence="6 7">MPMI6</strain>
    </source>
</reference>
<dbReference type="SMART" id="SM00823">
    <property type="entry name" value="PKS_PP"/>
    <property type="match status" value="1"/>
</dbReference>
<dbReference type="PROSITE" id="PS00455">
    <property type="entry name" value="AMP_BINDING"/>
    <property type="match status" value="1"/>
</dbReference>
<evidence type="ECO:0000313" key="7">
    <source>
        <dbReference type="Proteomes" id="UP000823521"/>
    </source>
</evidence>
<accession>A0ABS3VZ01</accession>
<dbReference type="InterPro" id="IPR042099">
    <property type="entry name" value="ANL_N_sf"/>
</dbReference>
<feature type="domain" description="Carrier" evidence="5">
    <location>
        <begin position="521"/>
        <end position="596"/>
    </location>
</feature>
<dbReference type="PANTHER" id="PTHR45527">
    <property type="entry name" value="NONRIBOSOMAL PEPTIDE SYNTHETASE"/>
    <property type="match status" value="1"/>
</dbReference>
<dbReference type="InterPro" id="IPR020806">
    <property type="entry name" value="PKS_PP-bd"/>
</dbReference>
<comment type="cofactor">
    <cofactor evidence="1">
        <name>pantetheine 4'-phosphate</name>
        <dbReference type="ChEBI" id="CHEBI:47942"/>
    </cofactor>
</comment>
<organism evidence="6 7">
    <name type="scientific">Micromonospora echinofusca</name>
    <dbReference type="NCBI Taxonomy" id="47858"/>
    <lineage>
        <taxon>Bacteria</taxon>
        <taxon>Bacillati</taxon>
        <taxon>Actinomycetota</taxon>
        <taxon>Actinomycetes</taxon>
        <taxon>Micromonosporales</taxon>
        <taxon>Micromonosporaceae</taxon>
        <taxon>Micromonospora</taxon>
    </lineage>
</organism>
<dbReference type="InterPro" id="IPR009081">
    <property type="entry name" value="PP-bd_ACP"/>
</dbReference>
<dbReference type="InterPro" id="IPR020845">
    <property type="entry name" value="AMP-binding_CS"/>
</dbReference>
<keyword evidence="3" id="KW-0597">Phosphoprotein</keyword>
<evidence type="ECO:0000256" key="4">
    <source>
        <dbReference type="SAM" id="MobiDB-lite"/>
    </source>
</evidence>
<dbReference type="RefSeq" id="WP_208816611.1">
    <property type="nucleotide sequence ID" value="NZ_WVUH01000330.1"/>
</dbReference>
<protein>
    <submittedName>
        <fullName evidence="6">Amino acid adenylation domain-containing protein</fullName>
    </submittedName>
</protein>
<dbReference type="Gene3D" id="3.40.50.12780">
    <property type="entry name" value="N-terminal domain of ligase-like"/>
    <property type="match status" value="1"/>
</dbReference>
<evidence type="ECO:0000256" key="3">
    <source>
        <dbReference type="ARBA" id="ARBA00022553"/>
    </source>
</evidence>
<dbReference type="NCBIfam" id="TIGR01733">
    <property type="entry name" value="AA-adenyl-dom"/>
    <property type="match status" value="1"/>
</dbReference>
<dbReference type="PROSITE" id="PS50075">
    <property type="entry name" value="CARRIER"/>
    <property type="match status" value="1"/>
</dbReference>
<keyword evidence="2" id="KW-0596">Phosphopantetheine</keyword>
<keyword evidence="7" id="KW-1185">Reference proteome</keyword>
<proteinExistence type="predicted"/>
<dbReference type="Pfam" id="PF00668">
    <property type="entry name" value="Condensation"/>
    <property type="match status" value="1"/>
</dbReference>
<dbReference type="Gene3D" id="3.30.559.30">
    <property type="entry name" value="Nonribosomal peptide synthetase, condensation domain"/>
    <property type="match status" value="1"/>
</dbReference>